<gene>
    <name evidence="9" type="primary">PPAF3_3</name>
    <name evidence="9" type="ORF">FJT64_000014</name>
</gene>
<dbReference type="PROSITE" id="PS00134">
    <property type="entry name" value="TRYPSIN_HIS"/>
    <property type="match status" value="1"/>
</dbReference>
<dbReference type="AlphaFoldDB" id="A0A6A4XHY6"/>
<reference evidence="9 10" key="1">
    <citation type="submission" date="2019-07" db="EMBL/GenBank/DDBJ databases">
        <title>Draft genome assembly of a fouling barnacle, Amphibalanus amphitrite (Darwin, 1854): The first reference genome for Thecostraca.</title>
        <authorList>
            <person name="Kim W."/>
        </authorList>
    </citation>
    <scope>NUCLEOTIDE SEQUENCE [LARGE SCALE GENOMIC DNA]</scope>
    <source>
        <strain evidence="9">SNU_AA5</strain>
        <tissue evidence="9">Soma without cirri and trophi</tissue>
    </source>
</reference>
<keyword evidence="2" id="KW-0732">Signal</keyword>
<evidence type="ECO:0000313" key="10">
    <source>
        <dbReference type="Proteomes" id="UP000440578"/>
    </source>
</evidence>
<dbReference type="FunFam" id="2.40.10.10:FF:000036">
    <property type="entry name" value="Trypsin beta"/>
    <property type="match status" value="1"/>
</dbReference>
<evidence type="ECO:0000256" key="1">
    <source>
        <dbReference type="ARBA" id="ARBA00022670"/>
    </source>
</evidence>
<name>A0A6A4XHY6_AMPAM</name>
<evidence type="ECO:0000313" key="9">
    <source>
        <dbReference type="EMBL" id="KAF0314741.1"/>
    </source>
</evidence>
<evidence type="ECO:0000256" key="2">
    <source>
        <dbReference type="ARBA" id="ARBA00022729"/>
    </source>
</evidence>
<evidence type="ECO:0000256" key="7">
    <source>
        <dbReference type="ARBA" id="ARBA00024195"/>
    </source>
</evidence>
<comment type="similarity">
    <text evidence="7">Belongs to the peptidase S1 family. CLIP subfamily.</text>
</comment>
<evidence type="ECO:0000259" key="8">
    <source>
        <dbReference type="PROSITE" id="PS50240"/>
    </source>
</evidence>
<evidence type="ECO:0000256" key="5">
    <source>
        <dbReference type="ARBA" id="ARBA00023157"/>
    </source>
</evidence>
<evidence type="ECO:0000256" key="6">
    <source>
        <dbReference type="ARBA" id="ARBA00023180"/>
    </source>
</evidence>
<dbReference type="Proteomes" id="UP000440578">
    <property type="component" value="Unassembled WGS sequence"/>
</dbReference>
<dbReference type="GO" id="GO:0004252">
    <property type="term" value="F:serine-type endopeptidase activity"/>
    <property type="evidence" value="ECO:0007669"/>
    <property type="project" value="InterPro"/>
</dbReference>
<dbReference type="SUPFAM" id="SSF50494">
    <property type="entry name" value="Trypsin-like serine proteases"/>
    <property type="match status" value="1"/>
</dbReference>
<dbReference type="Pfam" id="PF00089">
    <property type="entry name" value="Trypsin"/>
    <property type="match status" value="1"/>
</dbReference>
<dbReference type="PRINTS" id="PR00722">
    <property type="entry name" value="CHYMOTRYPSIN"/>
</dbReference>
<evidence type="ECO:0000256" key="3">
    <source>
        <dbReference type="ARBA" id="ARBA00022801"/>
    </source>
</evidence>
<keyword evidence="10" id="KW-1185">Reference proteome</keyword>
<dbReference type="EMBL" id="VIIS01000001">
    <property type="protein sequence ID" value="KAF0314741.1"/>
    <property type="molecule type" value="Genomic_DNA"/>
</dbReference>
<organism evidence="9 10">
    <name type="scientific">Amphibalanus amphitrite</name>
    <name type="common">Striped barnacle</name>
    <name type="synonym">Balanus amphitrite</name>
    <dbReference type="NCBI Taxonomy" id="1232801"/>
    <lineage>
        <taxon>Eukaryota</taxon>
        <taxon>Metazoa</taxon>
        <taxon>Ecdysozoa</taxon>
        <taxon>Arthropoda</taxon>
        <taxon>Crustacea</taxon>
        <taxon>Multicrustacea</taxon>
        <taxon>Cirripedia</taxon>
        <taxon>Thoracica</taxon>
        <taxon>Thoracicalcarea</taxon>
        <taxon>Balanomorpha</taxon>
        <taxon>Balanoidea</taxon>
        <taxon>Balanidae</taxon>
        <taxon>Amphibalaninae</taxon>
        <taxon>Amphibalanus</taxon>
    </lineage>
</organism>
<keyword evidence="3" id="KW-0378">Hydrolase</keyword>
<dbReference type="PROSITE" id="PS50240">
    <property type="entry name" value="TRYPSIN_DOM"/>
    <property type="match status" value="1"/>
</dbReference>
<dbReference type="InterPro" id="IPR043504">
    <property type="entry name" value="Peptidase_S1_PA_chymotrypsin"/>
</dbReference>
<dbReference type="SMART" id="SM00020">
    <property type="entry name" value="Tryp_SPc"/>
    <property type="match status" value="1"/>
</dbReference>
<sequence length="298" mass="32485">MSFEVVLLDPKDLGYLPPVTKTAASSAVDTRCGVNVPSAEPTKEAVHLGEYPWMARLGYTRRSKKSKRVVYSCGGTLITERYVLTAAHCVSRLPKDLAMTAVRLGEHNITTERDCLETPSGEVCSDEVQDFGVEEVIPHPEHHRPRQYHNDIALVRLDRPVERSEFVRPICLPFDPSVRRNITGKTVTLAGFGSIGVPNDALRELHVPVVDSQKCVKAFQRFRTAIGPHQLCAGGQKGRGACAGDAGGPLMAAAVPGQPRVLVGVVSFGPATCGTQNVPDVYTRVADYKDWIVENMKN</sequence>
<dbReference type="InterPro" id="IPR001314">
    <property type="entry name" value="Peptidase_S1A"/>
</dbReference>
<feature type="domain" description="Peptidase S1" evidence="8">
    <location>
        <begin position="36"/>
        <end position="297"/>
    </location>
</feature>
<comment type="caution">
    <text evidence="9">The sequence shown here is derived from an EMBL/GenBank/DDBJ whole genome shotgun (WGS) entry which is preliminary data.</text>
</comment>
<dbReference type="InterPro" id="IPR051487">
    <property type="entry name" value="Ser/Thr_Proteases_Immune/Dev"/>
</dbReference>
<dbReference type="InterPro" id="IPR001254">
    <property type="entry name" value="Trypsin_dom"/>
</dbReference>
<dbReference type="InterPro" id="IPR018114">
    <property type="entry name" value="TRYPSIN_HIS"/>
</dbReference>
<proteinExistence type="inferred from homology"/>
<dbReference type="CDD" id="cd00190">
    <property type="entry name" value="Tryp_SPc"/>
    <property type="match status" value="1"/>
</dbReference>
<dbReference type="Gene3D" id="2.40.10.10">
    <property type="entry name" value="Trypsin-like serine proteases"/>
    <property type="match status" value="2"/>
</dbReference>
<dbReference type="PANTHER" id="PTHR24256">
    <property type="entry name" value="TRYPTASE-RELATED"/>
    <property type="match status" value="1"/>
</dbReference>
<keyword evidence="5" id="KW-1015">Disulfide bond</keyword>
<evidence type="ECO:0000256" key="4">
    <source>
        <dbReference type="ARBA" id="ARBA00022825"/>
    </source>
</evidence>
<keyword evidence="6" id="KW-0325">Glycoprotein</keyword>
<keyword evidence="1" id="KW-0645">Protease</keyword>
<keyword evidence="4" id="KW-0720">Serine protease</keyword>
<protein>
    <submittedName>
        <fullName evidence="9">Phenoloxidase-activating factor 3</fullName>
    </submittedName>
</protein>
<accession>A0A6A4XHY6</accession>
<dbReference type="FunFam" id="2.40.10.10:FF:000028">
    <property type="entry name" value="Serine protease easter"/>
    <property type="match status" value="1"/>
</dbReference>
<dbReference type="GO" id="GO:0006508">
    <property type="term" value="P:proteolysis"/>
    <property type="evidence" value="ECO:0007669"/>
    <property type="project" value="UniProtKB-KW"/>
</dbReference>
<dbReference type="InterPro" id="IPR009003">
    <property type="entry name" value="Peptidase_S1_PA"/>
</dbReference>
<dbReference type="OrthoDB" id="6370098at2759"/>